<dbReference type="AlphaFoldDB" id="A0A815ZK57"/>
<dbReference type="Proteomes" id="UP000663889">
    <property type="component" value="Unassembled WGS sequence"/>
</dbReference>
<evidence type="ECO:0000256" key="1">
    <source>
        <dbReference type="SAM" id="MobiDB-lite"/>
    </source>
</evidence>
<feature type="non-terminal residue" evidence="2">
    <location>
        <position position="1"/>
    </location>
</feature>
<dbReference type="EMBL" id="CAJNOU010020019">
    <property type="protein sequence ID" value="CAF1584272.1"/>
    <property type="molecule type" value="Genomic_DNA"/>
</dbReference>
<feature type="region of interest" description="Disordered" evidence="1">
    <location>
        <begin position="1"/>
        <end position="23"/>
    </location>
</feature>
<feature type="compositionally biased region" description="Polar residues" evidence="1">
    <location>
        <begin position="1"/>
        <end position="22"/>
    </location>
</feature>
<reference evidence="2" key="1">
    <citation type="submission" date="2021-02" db="EMBL/GenBank/DDBJ databases">
        <authorList>
            <person name="Nowell W R."/>
        </authorList>
    </citation>
    <scope>NUCLEOTIDE SEQUENCE</scope>
</reference>
<gene>
    <name evidence="2" type="ORF">SEV965_LOCUS39963</name>
</gene>
<evidence type="ECO:0000313" key="3">
    <source>
        <dbReference type="Proteomes" id="UP000663889"/>
    </source>
</evidence>
<organism evidence="2 3">
    <name type="scientific">Rotaria sordida</name>
    <dbReference type="NCBI Taxonomy" id="392033"/>
    <lineage>
        <taxon>Eukaryota</taxon>
        <taxon>Metazoa</taxon>
        <taxon>Spiralia</taxon>
        <taxon>Gnathifera</taxon>
        <taxon>Rotifera</taxon>
        <taxon>Eurotatoria</taxon>
        <taxon>Bdelloidea</taxon>
        <taxon>Philodinida</taxon>
        <taxon>Philodinidae</taxon>
        <taxon>Rotaria</taxon>
    </lineage>
</organism>
<accession>A0A815ZK57</accession>
<sequence length="82" mass="9134">FSAPSIISPTYASKSSQDNSTCPVCGSDRIDLADRRNADRIDADRALSKGDLFYVGRRTSFCFFLVESDGLTYVCDKKHFLD</sequence>
<protein>
    <submittedName>
        <fullName evidence="2">Uncharacterized protein</fullName>
    </submittedName>
</protein>
<comment type="caution">
    <text evidence="2">The sequence shown here is derived from an EMBL/GenBank/DDBJ whole genome shotgun (WGS) entry which is preliminary data.</text>
</comment>
<name>A0A815ZK57_9BILA</name>
<evidence type="ECO:0000313" key="2">
    <source>
        <dbReference type="EMBL" id="CAF1584272.1"/>
    </source>
</evidence>
<proteinExistence type="predicted"/>